<reference evidence="2" key="1">
    <citation type="submission" date="2021-06" db="EMBL/GenBank/DDBJ databases">
        <authorList>
            <person name="Kallberg Y."/>
            <person name="Tangrot J."/>
            <person name="Rosling A."/>
        </authorList>
    </citation>
    <scope>NUCLEOTIDE SEQUENCE</scope>
    <source>
        <strain evidence="2">IN212</strain>
    </source>
</reference>
<feature type="compositionally biased region" description="Low complexity" evidence="1">
    <location>
        <begin position="1"/>
        <end position="24"/>
    </location>
</feature>
<comment type="caution">
    <text evidence="2">The sequence shown here is derived from an EMBL/GenBank/DDBJ whole genome shotgun (WGS) entry which is preliminary data.</text>
</comment>
<gene>
    <name evidence="2" type="ORF">RFULGI_LOCUS15763</name>
</gene>
<dbReference type="AlphaFoldDB" id="A0A9N9P0D7"/>
<organism evidence="2 3">
    <name type="scientific">Racocetra fulgida</name>
    <dbReference type="NCBI Taxonomy" id="60492"/>
    <lineage>
        <taxon>Eukaryota</taxon>
        <taxon>Fungi</taxon>
        <taxon>Fungi incertae sedis</taxon>
        <taxon>Mucoromycota</taxon>
        <taxon>Glomeromycotina</taxon>
        <taxon>Glomeromycetes</taxon>
        <taxon>Diversisporales</taxon>
        <taxon>Gigasporaceae</taxon>
        <taxon>Racocetra</taxon>
    </lineage>
</organism>
<accession>A0A9N9P0D7</accession>
<name>A0A9N9P0D7_9GLOM</name>
<evidence type="ECO:0000313" key="3">
    <source>
        <dbReference type="Proteomes" id="UP000789396"/>
    </source>
</evidence>
<evidence type="ECO:0000313" key="2">
    <source>
        <dbReference type="EMBL" id="CAG8780371.1"/>
    </source>
</evidence>
<feature type="region of interest" description="Disordered" evidence="1">
    <location>
        <begin position="1"/>
        <end position="42"/>
    </location>
</feature>
<keyword evidence="3" id="KW-1185">Reference proteome</keyword>
<evidence type="ECO:0000256" key="1">
    <source>
        <dbReference type="SAM" id="MobiDB-lite"/>
    </source>
</evidence>
<dbReference type="EMBL" id="CAJVPZ010052287">
    <property type="protein sequence ID" value="CAG8780371.1"/>
    <property type="molecule type" value="Genomic_DNA"/>
</dbReference>
<sequence>MSSQGSNNNSSNDTSDSYSTGTNSQGNQWCHRGPSKANGGSYYYANRDSSYYYQNSDGSTYYNNGRGNAVFTPPSENPRTF</sequence>
<protein>
    <submittedName>
        <fullName evidence="2">7616_t:CDS:1</fullName>
    </submittedName>
</protein>
<feature type="region of interest" description="Disordered" evidence="1">
    <location>
        <begin position="56"/>
        <end position="81"/>
    </location>
</feature>
<feature type="non-terminal residue" evidence="2">
    <location>
        <position position="81"/>
    </location>
</feature>
<dbReference type="Proteomes" id="UP000789396">
    <property type="component" value="Unassembled WGS sequence"/>
</dbReference>
<proteinExistence type="predicted"/>
<feature type="compositionally biased region" description="Polar residues" evidence="1">
    <location>
        <begin position="56"/>
        <end position="66"/>
    </location>
</feature>